<dbReference type="EC" id="4.1.2.25" evidence="4"/>
<gene>
    <name evidence="9" type="ORF">CSIM01_11411</name>
</gene>
<evidence type="ECO:0000313" key="10">
    <source>
        <dbReference type="Proteomes" id="UP000070328"/>
    </source>
</evidence>
<dbReference type="GO" id="GO:0046656">
    <property type="term" value="P:folic acid biosynthetic process"/>
    <property type="evidence" value="ECO:0007669"/>
    <property type="project" value="UniProtKB-KW"/>
</dbReference>
<proteinExistence type="inferred from homology"/>
<dbReference type="Pfam" id="PF02152">
    <property type="entry name" value="FolB"/>
    <property type="match status" value="1"/>
</dbReference>
<organism evidence="9 10">
    <name type="scientific">Colletotrichum simmondsii</name>
    <dbReference type="NCBI Taxonomy" id="703756"/>
    <lineage>
        <taxon>Eukaryota</taxon>
        <taxon>Fungi</taxon>
        <taxon>Dikarya</taxon>
        <taxon>Ascomycota</taxon>
        <taxon>Pezizomycotina</taxon>
        <taxon>Sordariomycetes</taxon>
        <taxon>Hypocreomycetidae</taxon>
        <taxon>Glomerellales</taxon>
        <taxon>Glomerellaceae</taxon>
        <taxon>Colletotrichum</taxon>
        <taxon>Colletotrichum acutatum species complex</taxon>
    </lineage>
</organism>
<evidence type="ECO:0000256" key="6">
    <source>
        <dbReference type="ARBA" id="ARBA00023239"/>
    </source>
</evidence>
<dbReference type="OrthoDB" id="5425486at2759"/>
<protein>
    <recommendedName>
        <fullName evidence="4">dihydroneopterin aldolase</fullName>
        <ecNumber evidence="4">4.1.2.25</ecNumber>
    </recommendedName>
    <alternativeName>
        <fullName evidence="7">7,8-dihydroneopterin aldolase</fullName>
    </alternativeName>
</protein>
<evidence type="ECO:0000256" key="3">
    <source>
        <dbReference type="ARBA" id="ARBA00005708"/>
    </source>
</evidence>
<dbReference type="Gene3D" id="3.30.1130.10">
    <property type="match status" value="2"/>
</dbReference>
<dbReference type="PANTHER" id="PTHR42844:SF1">
    <property type="entry name" value="DIHYDRONEOPTERIN ALDOLASE 1-RELATED"/>
    <property type="match status" value="1"/>
</dbReference>
<sequence>MLAGLEEIEFSLSLIVNRTFAPMESKRVSSWQVRVEAGEPFAVVRVRDLQSTIKAGTDAWGREGKTQPVVVSAELSMSEPFEAASLADKVSDDTVHYGLLAKALLRILDNVNRYEDNLSLENAMQMIWNALTGYRISGSEADGLTEPAFLKDKLPRIRYLNISLALPKASLLGSSVSRSYSLAHGFRNGTQVGSVYSSSLRINELRVPTLIGVNDNERLARQVVVVSIEIEGYTGRSDNYVEIESFVVKILGDSSFETLEALGPAITTGIRRCYQEQSDIHEPLCNSADWTIKVVMEKPTAITMAAASCVEYREPPQAKP</sequence>
<keyword evidence="10" id="KW-1185">Reference proteome</keyword>
<dbReference type="GO" id="GO:0004150">
    <property type="term" value="F:dihydroneopterin aldolase activity"/>
    <property type="evidence" value="ECO:0007669"/>
    <property type="project" value="UniProtKB-EC"/>
</dbReference>
<evidence type="ECO:0000256" key="4">
    <source>
        <dbReference type="ARBA" id="ARBA00013043"/>
    </source>
</evidence>
<dbReference type="InterPro" id="IPR006156">
    <property type="entry name" value="Dihydroneopterin_aldolase"/>
</dbReference>
<comment type="pathway">
    <text evidence="2">Cofactor biosynthesis; tetrahydrofolate biosynthesis; 2-amino-4-hydroxy-6-hydroxymethyl-7,8-dihydropteridine diphosphate from 7,8-dihydroneopterin triphosphate: step 3/4.</text>
</comment>
<dbReference type="InterPro" id="IPR043133">
    <property type="entry name" value="GTP-CH-I_C/QueF"/>
</dbReference>
<dbReference type="EMBL" id="JFBX01000921">
    <property type="protein sequence ID" value="KXH25150.1"/>
    <property type="molecule type" value="Genomic_DNA"/>
</dbReference>
<feature type="domain" description="Dihydroneopterin aldolase/epimerase" evidence="8">
    <location>
        <begin position="200"/>
        <end position="314"/>
    </location>
</feature>
<evidence type="ECO:0000256" key="2">
    <source>
        <dbReference type="ARBA" id="ARBA00005013"/>
    </source>
</evidence>
<comment type="caution">
    <text evidence="9">The sequence shown here is derived from an EMBL/GenBank/DDBJ whole genome shotgun (WGS) entry which is preliminary data.</text>
</comment>
<evidence type="ECO:0000259" key="8">
    <source>
        <dbReference type="SMART" id="SM00905"/>
    </source>
</evidence>
<keyword evidence="5" id="KW-0289">Folate biosynthesis</keyword>
<comment type="catalytic activity">
    <reaction evidence="1">
        <text>7,8-dihydroneopterin = 6-hydroxymethyl-7,8-dihydropterin + glycolaldehyde</text>
        <dbReference type="Rhea" id="RHEA:10540"/>
        <dbReference type="ChEBI" id="CHEBI:17001"/>
        <dbReference type="ChEBI" id="CHEBI:17071"/>
        <dbReference type="ChEBI" id="CHEBI:44841"/>
        <dbReference type="EC" id="4.1.2.25"/>
    </reaction>
</comment>
<dbReference type="AlphaFoldDB" id="A0A135RN78"/>
<evidence type="ECO:0000256" key="1">
    <source>
        <dbReference type="ARBA" id="ARBA00001353"/>
    </source>
</evidence>
<accession>A0A135RN78</accession>
<dbReference type="GO" id="GO:0005737">
    <property type="term" value="C:cytoplasm"/>
    <property type="evidence" value="ECO:0007669"/>
    <property type="project" value="TreeGrafter"/>
</dbReference>
<name>A0A135RN78_9PEZI</name>
<dbReference type="SMART" id="SM00905">
    <property type="entry name" value="FolB"/>
    <property type="match status" value="1"/>
</dbReference>
<evidence type="ECO:0000313" key="9">
    <source>
        <dbReference type="EMBL" id="KXH25150.1"/>
    </source>
</evidence>
<dbReference type="SUPFAM" id="SSF55620">
    <property type="entry name" value="Tetrahydrobiopterin biosynthesis enzymes-like"/>
    <property type="match status" value="1"/>
</dbReference>
<dbReference type="Proteomes" id="UP000070328">
    <property type="component" value="Unassembled WGS sequence"/>
</dbReference>
<keyword evidence="6" id="KW-0456">Lyase</keyword>
<dbReference type="PANTHER" id="PTHR42844">
    <property type="entry name" value="DIHYDRONEOPTERIN ALDOLASE 1-RELATED"/>
    <property type="match status" value="1"/>
</dbReference>
<dbReference type="InterPro" id="IPR006157">
    <property type="entry name" value="FolB_dom"/>
</dbReference>
<reference evidence="9 10" key="1">
    <citation type="submission" date="2014-02" db="EMBL/GenBank/DDBJ databases">
        <title>The genome sequence of Colletotrichum simmondsii CBS122122.</title>
        <authorList>
            <person name="Baroncelli R."/>
            <person name="Thon M.R."/>
        </authorList>
    </citation>
    <scope>NUCLEOTIDE SEQUENCE [LARGE SCALE GENOMIC DNA]</scope>
    <source>
        <strain evidence="9 10">CBS122122</strain>
    </source>
</reference>
<evidence type="ECO:0000256" key="7">
    <source>
        <dbReference type="ARBA" id="ARBA00032903"/>
    </source>
</evidence>
<comment type="similarity">
    <text evidence="3">Belongs to the DHNA family.</text>
</comment>
<evidence type="ECO:0000256" key="5">
    <source>
        <dbReference type="ARBA" id="ARBA00022909"/>
    </source>
</evidence>